<evidence type="ECO:0000256" key="6">
    <source>
        <dbReference type="ARBA" id="ARBA00023136"/>
    </source>
</evidence>
<protein>
    <submittedName>
        <fullName evidence="10">Uncharacterized protein</fullName>
    </submittedName>
</protein>
<dbReference type="PANTHER" id="PTHR11654">
    <property type="entry name" value="OLIGOPEPTIDE TRANSPORTER-RELATED"/>
    <property type="match status" value="1"/>
</dbReference>
<evidence type="ECO:0000313" key="11">
    <source>
        <dbReference type="Proteomes" id="UP001283361"/>
    </source>
</evidence>
<feature type="transmembrane region" description="Helical" evidence="9">
    <location>
        <begin position="328"/>
        <end position="350"/>
    </location>
</feature>
<feature type="region of interest" description="Disordered" evidence="8">
    <location>
        <begin position="439"/>
        <end position="458"/>
    </location>
</feature>
<evidence type="ECO:0000313" key="10">
    <source>
        <dbReference type="EMBL" id="KAK3750076.1"/>
    </source>
</evidence>
<keyword evidence="4" id="KW-0571">Peptide transport</keyword>
<comment type="similarity">
    <text evidence="2 7">Belongs to the major facilitator superfamily. Proton-dependent oligopeptide transporter (POT/PTR) (TC 2.A.17) family.</text>
</comment>
<feature type="compositionally biased region" description="Basic and acidic residues" evidence="8">
    <location>
        <begin position="1"/>
        <end position="14"/>
    </location>
</feature>
<feature type="transmembrane region" description="Helical" evidence="9">
    <location>
        <begin position="601"/>
        <end position="618"/>
    </location>
</feature>
<evidence type="ECO:0000256" key="8">
    <source>
        <dbReference type="SAM" id="MobiDB-lite"/>
    </source>
</evidence>
<gene>
    <name evidence="10" type="ORF">RRG08_018373</name>
</gene>
<sequence length="816" mass="90642">MLREGDYLDEERRRLLVGRENFNRRRGAGDGSRRLTPSAPRLNIGEAPESTSSSNSSSLPPSPSSAVPPPGDVRSNQGVHRPRARVVNAKSLDYGTTTSSSASGRRPYSAQPASSPERGHVLVRQVSSAGSNGQAPPVSPTGANSTGWQTRLALSAILSAVTLERICFYSLTGNLVLFLNKEPFLWESYHAMNALFLFYGVTYLMSILGGWVADAWLGRFRTMVLCYLVYIIGYMVMPFLAEDSDADDWPDTSEFNMTTPHKIPAICGRGATHRKDPDVNNPFADPCAWLVYTSLVVIAIGSGALRANMCPFGSDQLPRASQNTQLSFFNWYYWCINIGSFLGLGVMSFVEQQYSFRLAFIASASMLFVSGLVFCMGRICYTSRAPDGSVLTNVFKILREAFKRWRQRRQIRRSSVPPLCFSKSLMKLDRFVATEDSASSSTLIPNSPTSPSSSSKPTQKSIHFLDYAKHQHGGVFHSSLVDDVKKLGMIITVFAVLIPYWIVYFQMQTTFFFQGLHMRLGFYVKGRETTSVPWSNMSTSSPLRWNFDFRNTTNADRPQVVAAWFSLFDAVFVIILLPLFDRVIYPRLNRAGYPFTFTKRILLGMVFAMAAMVVAGVVEHYRLKKFWPYPDKPCTNASIPQYIAGTKYDAADMSVFWQIPQYALIGMSEVFTSVACLQFAVSVSPKSMKGIITGLFYCFCGLGSFLGTSILASLAATKTWIYSHNYGNINCRLPCNQVDPPVWKYSCHLDYYFFSLAGLAVLAIAFFLVVARHYGLGSDRLVINVQGQGTQADNGRQSRGHVQVLPTSGRTGTVAS</sequence>
<feature type="transmembrane region" description="Helical" evidence="9">
    <location>
        <begin position="356"/>
        <end position="375"/>
    </location>
</feature>
<keyword evidence="4" id="KW-0653">Protein transport</keyword>
<evidence type="ECO:0000256" key="3">
    <source>
        <dbReference type="ARBA" id="ARBA00022692"/>
    </source>
</evidence>
<feature type="transmembrane region" description="Helical" evidence="9">
    <location>
        <begin position="289"/>
        <end position="307"/>
    </location>
</feature>
<dbReference type="EMBL" id="JAWDGP010005910">
    <property type="protein sequence ID" value="KAK3750076.1"/>
    <property type="molecule type" value="Genomic_DNA"/>
</dbReference>
<evidence type="ECO:0000256" key="5">
    <source>
        <dbReference type="ARBA" id="ARBA00022989"/>
    </source>
</evidence>
<dbReference type="PROSITE" id="PS01023">
    <property type="entry name" value="PTR2_2"/>
    <property type="match status" value="1"/>
</dbReference>
<keyword evidence="3 7" id="KW-0812">Transmembrane</keyword>
<comment type="subcellular location">
    <subcellularLocation>
        <location evidence="1 7">Membrane</location>
        <topology evidence="1 7">Multi-pass membrane protein</topology>
    </subcellularLocation>
</comment>
<accession>A0AAE1D1J2</accession>
<dbReference type="SUPFAM" id="SSF103473">
    <property type="entry name" value="MFS general substrate transporter"/>
    <property type="match status" value="1"/>
</dbReference>
<keyword evidence="11" id="KW-1185">Reference proteome</keyword>
<dbReference type="GO" id="GO:0022857">
    <property type="term" value="F:transmembrane transporter activity"/>
    <property type="evidence" value="ECO:0007669"/>
    <property type="project" value="InterPro"/>
</dbReference>
<keyword evidence="5 9" id="KW-1133">Transmembrane helix</keyword>
<evidence type="ECO:0000256" key="2">
    <source>
        <dbReference type="ARBA" id="ARBA00005982"/>
    </source>
</evidence>
<comment type="caution">
    <text evidence="10">The sequence shown here is derived from an EMBL/GenBank/DDBJ whole genome shotgun (WGS) entry which is preliminary data.</text>
</comment>
<feature type="compositionally biased region" description="Basic and acidic residues" evidence="8">
    <location>
        <begin position="21"/>
        <end position="33"/>
    </location>
</feature>
<dbReference type="GO" id="GO:0006857">
    <property type="term" value="P:oligopeptide transport"/>
    <property type="evidence" value="ECO:0007669"/>
    <property type="project" value="InterPro"/>
</dbReference>
<feature type="region of interest" description="Disordered" evidence="8">
    <location>
        <begin position="1"/>
        <end position="118"/>
    </location>
</feature>
<feature type="transmembrane region" description="Helical" evidence="9">
    <location>
        <begin position="191"/>
        <end position="212"/>
    </location>
</feature>
<feature type="compositionally biased region" description="Pro residues" evidence="8">
    <location>
        <begin position="60"/>
        <end position="71"/>
    </location>
</feature>
<evidence type="ECO:0000256" key="7">
    <source>
        <dbReference type="RuleBase" id="RU003755"/>
    </source>
</evidence>
<keyword evidence="6 9" id="KW-0472">Membrane</keyword>
<feature type="transmembrane region" description="Helical" evidence="9">
    <location>
        <begin position="751"/>
        <end position="771"/>
    </location>
</feature>
<dbReference type="GO" id="GO:0016020">
    <property type="term" value="C:membrane"/>
    <property type="evidence" value="ECO:0007669"/>
    <property type="project" value="UniProtKB-SubCell"/>
</dbReference>
<dbReference type="Pfam" id="PF00854">
    <property type="entry name" value="PTR2"/>
    <property type="match status" value="2"/>
</dbReference>
<reference evidence="10" key="1">
    <citation type="journal article" date="2023" name="G3 (Bethesda)">
        <title>A reference genome for the long-term kleptoplast-retaining sea slug Elysia crispata morphotype clarki.</title>
        <authorList>
            <person name="Eastman K.E."/>
            <person name="Pendleton A.L."/>
            <person name="Shaikh M.A."/>
            <person name="Suttiyut T."/>
            <person name="Ogas R."/>
            <person name="Tomko P."/>
            <person name="Gavelis G."/>
            <person name="Widhalm J.R."/>
            <person name="Wisecaver J.H."/>
        </authorList>
    </citation>
    <scope>NUCLEOTIDE SEQUENCE</scope>
    <source>
        <strain evidence="10">ECLA1</strain>
    </source>
</reference>
<dbReference type="InterPro" id="IPR036259">
    <property type="entry name" value="MFS_trans_sf"/>
</dbReference>
<feature type="transmembrane region" description="Helical" evidence="9">
    <location>
        <begin position="662"/>
        <end position="683"/>
    </location>
</feature>
<dbReference type="Proteomes" id="UP001283361">
    <property type="component" value="Unassembled WGS sequence"/>
</dbReference>
<evidence type="ECO:0000256" key="4">
    <source>
        <dbReference type="ARBA" id="ARBA00022856"/>
    </source>
</evidence>
<feature type="transmembrane region" description="Helical" evidence="9">
    <location>
        <begin position="695"/>
        <end position="716"/>
    </location>
</feature>
<feature type="transmembrane region" description="Helical" evidence="9">
    <location>
        <begin position="224"/>
        <end position="241"/>
    </location>
</feature>
<feature type="region of interest" description="Disordered" evidence="8">
    <location>
        <begin position="790"/>
        <end position="816"/>
    </location>
</feature>
<feature type="transmembrane region" description="Helical" evidence="9">
    <location>
        <begin position="561"/>
        <end position="580"/>
    </location>
</feature>
<feature type="transmembrane region" description="Helical" evidence="9">
    <location>
        <begin position="487"/>
        <end position="507"/>
    </location>
</feature>
<dbReference type="InterPro" id="IPR000109">
    <property type="entry name" value="POT_fam"/>
</dbReference>
<dbReference type="Gene3D" id="1.20.1250.20">
    <property type="entry name" value="MFS general substrate transporter like domains"/>
    <property type="match status" value="1"/>
</dbReference>
<name>A0AAE1D1J2_9GAST</name>
<evidence type="ECO:0000256" key="9">
    <source>
        <dbReference type="SAM" id="Phobius"/>
    </source>
</evidence>
<feature type="compositionally biased region" description="Polar residues" evidence="8">
    <location>
        <begin position="805"/>
        <end position="816"/>
    </location>
</feature>
<proteinExistence type="inferred from homology"/>
<organism evidence="10 11">
    <name type="scientific">Elysia crispata</name>
    <name type="common">lettuce slug</name>
    <dbReference type="NCBI Taxonomy" id="231223"/>
    <lineage>
        <taxon>Eukaryota</taxon>
        <taxon>Metazoa</taxon>
        <taxon>Spiralia</taxon>
        <taxon>Lophotrochozoa</taxon>
        <taxon>Mollusca</taxon>
        <taxon>Gastropoda</taxon>
        <taxon>Heterobranchia</taxon>
        <taxon>Euthyneura</taxon>
        <taxon>Panpulmonata</taxon>
        <taxon>Sacoglossa</taxon>
        <taxon>Placobranchoidea</taxon>
        <taxon>Plakobranchidae</taxon>
        <taxon>Elysia</taxon>
    </lineage>
</organism>
<dbReference type="AlphaFoldDB" id="A0AAE1D1J2"/>
<keyword evidence="7" id="KW-0813">Transport</keyword>
<dbReference type="InterPro" id="IPR018456">
    <property type="entry name" value="PTR2_symporter_CS"/>
</dbReference>
<evidence type="ECO:0000256" key="1">
    <source>
        <dbReference type="ARBA" id="ARBA00004141"/>
    </source>
</evidence>
<feature type="compositionally biased region" description="Low complexity" evidence="8">
    <location>
        <begin position="48"/>
        <end position="59"/>
    </location>
</feature>